<gene>
    <name evidence="1" type="ORF">GPZ80_26660</name>
</gene>
<evidence type="ECO:0008006" key="3">
    <source>
        <dbReference type="Google" id="ProtNLM"/>
    </source>
</evidence>
<proteinExistence type="predicted"/>
<name>A0ABR7LDW2_9PSEU</name>
<evidence type="ECO:0000313" key="1">
    <source>
        <dbReference type="EMBL" id="MBC6450747.1"/>
    </source>
</evidence>
<evidence type="ECO:0000313" key="2">
    <source>
        <dbReference type="Proteomes" id="UP000734823"/>
    </source>
</evidence>
<keyword evidence="2" id="KW-1185">Reference proteome</keyword>
<organism evidence="1 2">
    <name type="scientific">Actinokineospora xionganensis</name>
    <dbReference type="NCBI Taxonomy" id="2684470"/>
    <lineage>
        <taxon>Bacteria</taxon>
        <taxon>Bacillati</taxon>
        <taxon>Actinomycetota</taxon>
        <taxon>Actinomycetes</taxon>
        <taxon>Pseudonocardiales</taxon>
        <taxon>Pseudonocardiaceae</taxon>
        <taxon>Actinokineospora</taxon>
    </lineage>
</organism>
<dbReference type="EMBL" id="JABVED010000019">
    <property type="protein sequence ID" value="MBC6450747.1"/>
    <property type="molecule type" value="Genomic_DNA"/>
</dbReference>
<comment type="caution">
    <text evidence="1">The sequence shown here is derived from an EMBL/GenBank/DDBJ whole genome shotgun (WGS) entry which is preliminary data.</text>
</comment>
<protein>
    <recommendedName>
        <fullName evidence="3">Transcriptional regulator, AbiEi antitoxin, Type IV TA system</fullName>
    </recommendedName>
</protein>
<sequence>MSHGRGFALSGAAVHSAIYYAHPRAEVARLAKAGAVRRIATGYYALVPQHRLGDHTWSPDLAAALGIGQADYGVDPVALMGLSAARIHGAIPRALATAVVAVPKQRPPLHTDRGKIVFVTRAVAALDVERTSTELGEGWLTTIEQTILDLAHRPTLGGITQQDAHEAIRALAGRADWSLTRQLAADNHHPAALRVALEIAGQVPGA</sequence>
<dbReference type="Proteomes" id="UP000734823">
    <property type="component" value="Unassembled WGS sequence"/>
</dbReference>
<reference evidence="1 2" key="1">
    <citation type="submission" date="2020-06" db="EMBL/GenBank/DDBJ databases">
        <title>Actinokineospora xiongansis sp. nov., isolated from soil of Baiyangdian.</title>
        <authorList>
            <person name="Zhang X."/>
        </authorList>
    </citation>
    <scope>NUCLEOTIDE SEQUENCE [LARGE SCALE GENOMIC DNA]</scope>
    <source>
        <strain evidence="1 2">HBU206404</strain>
    </source>
</reference>
<accession>A0ABR7LDW2</accession>